<dbReference type="OrthoDB" id="5516749at2"/>
<dbReference type="InterPro" id="IPR000182">
    <property type="entry name" value="GNAT_dom"/>
</dbReference>
<comment type="caution">
    <text evidence="2">The sequence shown here is derived from an EMBL/GenBank/DDBJ whole genome shotgun (WGS) entry which is preliminary data.</text>
</comment>
<name>A0A4R7VZF1_9PSEU</name>
<keyword evidence="2" id="KW-0808">Transferase</keyword>
<dbReference type="GO" id="GO:0016747">
    <property type="term" value="F:acyltransferase activity, transferring groups other than amino-acyl groups"/>
    <property type="evidence" value="ECO:0007669"/>
    <property type="project" value="InterPro"/>
</dbReference>
<dbReference type="AlphaFoldDB" id="A0A4R7VZF1"/>
<sequence length="148" mass="16133">MIRVVQADDAEELSRMMARCSPMTRYDRFHGVVTEIPPAYLRCCLSGEHTALVAEADGEIVGLASVGPVFEEPDMPEVAVIVEDAWQGRGVGRELVAAVLAKAGVATVRMEVCRTSLLTYLTGTLPVVARRRYGRDVTIDVDVRSVVQ</sequence>
<dbReference type="Gene3D" id="3.40.630.30">
    <property type="match status" value="1"/>
</dbReference>
<accession>A0A4R7VZF1</accession>
<protein>
    <submittedName>
        <fullName evidence="2">Acetyltransferase (GNAT) family protein</fullName>
    </submittedName>
</protein>
<dbReference type="EMBL" id="SOCP01000003">
    <property type="protein sequence ID" value="TDV55048.1"/>
    <property type="molecule type" value="Genomic_DNA"/>
</dbReference>
<proteinExistence type="predicted"/>
<dbReference type="InterPro" id="IPR016181">
    <property type="entry name" value="Acyl_CoA_acyltransferase"/>
</dbReference>
<evidence type="ECO:0000313" key="3">
    <source>
        <dbReference type="Proteomes" id="UP000294927"/>
    </source>
</evidence>
<dbReference type="SUPFAM" id="SSF55729">
    <property type="entry name" value="Acyl-CoA N-acyltransferases (Nat)"/>
    <property type="match status" value="1"/>
</dbReference>
<keyword evidence="3" id="KW-1185">Reference proteome</keyword>
<dbReference type="Proteomes" id="UP000294927">
    <property type="component" value="Unassembled WGS sequence"/>
</dbReference>
<evidence type="ECO:0000313" key="2">
    <source>
        <dbReference type="EMBL" id="TDV55048.1"/>
    </source>
</evidence>
<feature type="domain" description="N-acetyltransferase" evidence="1">
    <location>
        <begin position="1"/>
        <end position="148"/>
    </location>
</feature>
<organism evidence="2 3">
    <name type="scientific">Actinophytocola oryzae</name>
    <dbReference type="NCBI Taxonomy" id="502181"/>
    <lineage>
        <taxon>Bacteria</taxon>
        <taxon>Bacillati</taxon>
        <taxon>Actinomycetota</taxon>
        <taxon>Actinomycetes</taxon>
        <taxon>Pseudonocardiales</taxon>
        <taxon>Pseudonocardiaceae</taxon>
    </lineage>
</organism>
<dbReference type="CDD" id="cd04301">
    <property type="entry name" value="NAT_SF"/>
    <property type="match status" value="1"/>
</dbReference>
<dbReference type="RefSeq" id="WP_133902157.1">
    <property type="nucleotide sequence ID" value="NZ_SOCP01000003.1"/>
</dbReference>
<reference evidence="2 3" key="1">
    <citation type="submission" date="2019-03" db="EMBL/GenBank/DDBJ databases">
        <title>Genomic Encyclopedia of Archaeal and Bacterial Type Strains, Phase II (KMG-II): from individual species to whole genera.</title>
        <authorList>
            <person name="Goeker M."/>
        </authorList>
    </citation>
    <scope>NUCLEOTIDE SEQUENCE [LARGE SCALE GENOMIC DNA]</scope>
    <source>
        <strain evidence="2 3">DSM 45499</strain>
    </source>
</reference>
<dbReference type="Pfam" id="PF00583">
    <property type="entry name" value="Acetyltransf_1"/>
    <property type="match status" value="1"/>
</dbReference>
<dbReference type="PROSITE" id="PS51186">
    <property type="entry name" value="GNAT"/>
    <property type="match status" value="1"/>
</dbReference>
<evidence type="ECO:0000259" key="1">
    <source>
        <dbReference type="PROSITE" id="PS51186"/>
    </source>
</evidence>
<gene>
    <name evidence="2" type="ORF">CLV71_103289</name>
</gene>